<dbReference type="Gene3D" id="1.20.190.20">
    <property type="entry name" value="14-3-3 domain"/>
    <property type="match status" value="1"/>
</dbReference>
<accession>A0AAV3QVL4</accession>
<name>A0AAV3QVL4_LITER</name>
<evidence type="ECO:0000313" key="1">
    <source>
        <dbReference type="EMBL" id="GAA0166092.1"/>
    </source>
</evidence>
<dbReference type="EMBL" id="BAABME010038257">
    <property type="protein sequence ID" value="GAA0166092.1"/>
    <property type="molecule type" value="Genomic_DNA"/>
</dbReference>
<proteinExistence type="predicted"/>
<dbReference type="Proteomes" id="UP001454036">
    <property type="component" value="Unassembled WGS sequence"/>
</dbReference>
<reference evidence="1 2" key="1">
    <citation type="submission" date="2024-01" db="EMBL/GenBank/DDBJ databases">
        <title>The complete chloroplast genome sequence of Lithospermum erythrorhizon: insights into the phylogenetic relationship among Boraginaceae species and the maternal lineages of purple gromwells.</title>
        <authorList>
            <person name="Okada T."/>
            <person name="Watanabe K."/>
        </authorList>
    </citation>
    <scope>NUCLEOTIDE SEQUENCE [LARGE SCALE GENOMIC DNA]</scope>
</reference>
<protein>
    <submittedName>
        <fullName evidence="1">Uncharacterized protein</fullName>
    </submittedName>
</protein>
<evidence type="ECO:0000313" key="2">
    <source>
        <dbReference type="Proteomes" id="UP001454036"/>
    </source>
</evidence>
<dbReference type="SUPFAM" id="SSF48445">
    <property type="entry name" value="14-3-3 protein"/>
    <property type="match status" value="1"/>
</dbReference>
<comment type="caution">
    <text evidence="1">The sequence shown here is derived from an EMBL/GenBank/DDBJ whole genome shotgun (WGS) entry which is preliminary data.</text>
</comment>
<dbReference type="InterPro" id="IPR036815">
    <property type="entry name" value="14-3-3_dom_sf"/>
</dbReference>
<organism evidence="1 2">
    <name type="scientific">Lithospermum erythrorhizon</name>
    <name type="common">Purple gromwell</name>
    <name type="synonym">Lithospermum officinale var. erythrorhizon</name>
    <dbReference type="NCBI Taxonomy" id="34254"/>
    <lineage>
        <taxon>Eukaryota</taxon>
        <taxon>Viridiplantae</taxon>
        <taxon>Streptophyta</taxon>
        <taxon>Embryophyta</taxon>
        <taxon>Tracheophyta</taxon>
        <taxon>Spermatophyta</taxon>
        <taxon>Magnoliopsida</taxon>
        <taxon>eudicotyledons</taxon>
        <taxon>Gunneridae</taxon>
        <taxon>Pentapetalae</taxon>
        <taxon>asterids</taxon>
        <taxon>lamiids</taxon>
        <taxon>Boraginales</taxon>
        <taxon>Boraginaceae</taxon>
        <taxon>Boraginoideae</taxon>
        <taxon>Lithospermeae</taxon>
        <taxon>Lithospermum</taxon>
    </lineage>
</organism>
<gene>
    <name evidence="1" type="ORF">LIER_43745</name>
</gene>
<dbReference type="AlphaFoldDB" id="A0AAV3QVL4"/>
<keyword evidence="2" id="KW-1185">Reference proteome</keyword>
<sequence length="78" mass="8975">MLGFSLNVSVFFHEILDLPVEARNIAKQALDSAYHVRTSISGLILWTDDMHKREISRSSTSILRIESHEEDSHCIYLM</sequence>